<protein>
    <recommendedName>
        <fullName evidence="2">Phosphatidic acid phosphatase type 2/haloperoxidase domain-containing protein</fullName>
    </recommendedName>
</protein>
<evidence type="ECO:0000313" key="4">
    <source>
        <dbReference type="Proteomes" id="UP000234632"/>
    </source>
</evidence>
<feature type="transmembrane region" description="Helical" evidence="1">
    <location>
        <begin position="99"/>
        <end position="120"/>
    </location>
</feature>
<proteinExistence type="predicted"/>
<feature type="transmembrane region" description="Helical" evidence="1">
    <location>
        <begin position="237"/>
        <end position="255"/>
    </location>
</feature>
<reference evidence="3 4" key="1">
    <citation type="submission" date="2015-12" db="EMBL/GenBank/DDBJ databases">
        <authorList>
            <person name="Shamseldin A."/>
            <person name="Moawad H."/>
            <person name="Abd El-Rahim W.M."/>
            <person name="Sadowsky M.J."/>
        </authorList>
    </citation>
    <scope>NUCLEOTIDE SEQUENCE [LARGE SCALE GENOMIC DNA]</scope>
    <source>
        <strain evidence="3 4">S43</strain>
    </source>
</reference>
<organism evidence="3 4">
    <name type="scientific">Kocuria flava</name>
    <dbReference type="NCBI Taxonomy" id="446860"/>
    <lineage>
        <taxon>Bacteria</taxon>
        <taxon>Bacillati</taxon>
        <taxon>Actinomycetota</taxon>
        <taxon>Actinomycetes</taxon>
        <taxon>Micrococcales</taxon>
        <taxon>Micrococcaceae</taxon>
        <taxon>Kocuria</taxon>
    </lineage>
</organism>
<dbReference type="InterPro" id="IPR000326">
    <property type="entry name" value="PAP2/HPO"/>
</dbReference>
<accession>A0A2N4T3G6</accession>
<dbReference type="RefSeq" id="WP_101852323.1">
    <property type="nucleotide sequence ID" value="NZ_LOMZ01000001.1"/>
</dbReference>
<dbReference type="Pfam" id="PF14067">
    <property type="entry name" value="LssY_C"/>
    <property type="match status" value="1"/>
</dbReference>
<dbReference type="Gene3D" id="1.20.144.10">
    <property type="entry name" value="Phosphatidic acid phosphatase type 2/haloperoxidase"/>
    <property type="match status" value="1"/>
</dbReference>
<feature type="transmembrane region" description="Helical" evidence="1">
    <location>
        <begin position="197"/>
        <end position="217"/>
    </location>
</feature>
<dbReference type="PANTHER" id="PTHR14969:SF13">
    <property type="entry name" value="AT30094P"/>
    <property type="match status" value="1"/>
</dbReference>
<dbReference type="Proteomes" id="UP000234632">
    <property type="component" value="Unassembled WGS sequence"/>
</dbReference>
<feature type="transmembrane region" description="Helical" evidence="1">
    <location>
        <begin position="64"/>
        <end position="87"/>
    </location>
</feature>
<evidence type="ECO:0000256" key="1">
    <source>
        <dbReference type="SAM" id="Phobius"/>
    </source>
</evidence>
<dbReference type="PANTHER" id="PTHR14969">
    <property type="entry name" value="SPHINGOSINE-1-PHOSPHATE PHOSPHOHYDROLASE"/>
    <property type="match status" value="1"/>
</dbReference>
<gene>
    <name evidence="3" type="ORF">AUQ48_11790</name>
</gene>
<sequence>MGGAALFPYPADGLILTAGVLAVVLAAVNFLGLVRDVVAGTVLTAVDERVVALMPHLRTPAQTAFFAFCSSAADNVTVVLGLLVLILMSWRAPALRPVAGLLVTAWAAKTVVSTVVQHLVGRPRPDRTLALVTETGPGFPSGHALTATVMGGLVAYLLVRAAHRPAVRLVVLLSVLPAIGLVGLSRIYLGAHYPSDVLGGLLLGVVLLVPFVTAAEIDRRHHVLSAVGLHRAAVRPVLVAVLTAAVFAGAAGAWLTPLQAVPGTVATTALPGIDASTLQQLPHYSETLTGAPMEPIGFVYIGTQDQLEHRFARAEWYRADPWTPATTLQAVVVALRGQQYATAPVTPAYLAAEPETLAFEQPTDTNTLAQRHHTRIWRTRFTVDGRPVWAATASLDQGAGLVGAARLPTHHIDPDVDAERTHILRSLGITRPELVQVVDPQLGHNASGEAFFTDGKAAVVDLDTAPGQVYRPTRSSVPGEASATPTGWC</sequence>
<keyword evidence="1" id="KW-0812">Transmembrane</keyword>
<feature type="transmembrane region" description="Helical" evidence="1">
    <location>
        <begin position="140"/>
        <end position="159"/>
    </location>
</feature>
<dbReference type="EMBL" id="LOMZ01000001">
    <property type="protein sequence ID" value="PLC12778.1"/>
    <property type="molecule type" value="Genomic_DNA"/>
</dbReference>
<evidence type="ECO:0000259" key="2">
    <source>
        <dbReference type="SMART" id="SM00014"/>
    </source>
</evidence>
<dbReference type="CDD" id="cd03392">
    <property type="entry name" value="PAP2_like_2"/>
    <property type="match status" value="1"/>
</dbReference>
<evidence type="ECO:0000313" key="3">
    <source>
        <dbReference type="EMBL" id="PLC12778.1"/>
    </source>
</evidence>
<dbReference type="InterPro" id="IPR036938">
    <property type="entry name" value="PAP2/HPO_sf"/>
</dbReference>
<feature type="domain" description="Phosphatidic acid phosphatase type 2/haloperoxidase" evidence="2">
    <location>
        <begin position="98"/>
        <end position="212"/>
    </location>
</feature>
<dbReference type="InterPro" id="IPR025902">
    <property type="entry name" value="LssY-like-C_dom"/>
</dbReference>
<feature type="transmembrane region" description="Helical" evidence="1">
    <location>
        <begin position="166"/>
        <end position="191"/>
    </location>
</feature>
<dbReference type="Pfam" id="PF01569">
    <property type="entry name" value="PAP2"/>
    <property type="match status" value="1"/>
</dbReference>
<dbReference type="SUPFAM" id="SSF48317">
    <property type="entry name" value="Acid phosphatase/Vanadium-dependent haloperoxidase"/>
    <property type="match status" value="1"/>
</dbReference>
<comment type="caution">
    <text evidence="3">The sequence shown here is derived from an EMBL/GenBank/DDBJ whole genome shotgun (WGS) entry which is preliminary data.</text>
</comment>
<dbReference type="SMART" id="SM00014">
    <property type="entry name" value="acidPPc"/>
    <property type="match status" value="1"/>
</dbReference>
<dbReference type="AlphaFoldDB" id="A0A2N4T3G6"/>
<name>A0A2N4T3G6_9MICC</name>
<keyword evidence="1" id="KW-0472">Membrane</keyword>
<keyword evidence="1" id="KW-1133">Transmembrane helix</keyword>
<feature type="transmembrane region" description="Helical" evidence="1">
    <location>
        <begin position="12"/>
        <end position="34"/>
    </location>
</feature>